<evidence type="ECO:0000313" key="3">
    <source>
        <dbReference type="Proteomes" id="UP000198806"/>
    </source>
</evidence>
<dbReference type="Pfam" id="PF13487">
    <property type="entry name" value="HD_5"/>
    <property type="match status" value="1"/>
</dbReference>
<dbReference type="InterPro" id="IPR003607">
    <property type="entry name" value="HD/PDEase_dom"/>
</dbReference>
<reference evidence="2 3" key="1">
    <citation type="submission" date="2016-10" db="EMBL/GenBank/DDBJ databases">
        <authorList>
            <person name="de Groot N.N."/>
        </authorList>
    </citation>
    <scope>NUCLEOTIDE SEQUENCE [LARGE SCALE GENOMIC DNA]</scope>
    <source>
        <strain evidence="2 3">DSM 1283</strain>
    </source>
</reference>
<dbReference type="STRING" id="1527.SAMN04489757_12715"/>
<gene>
    <name evidence="2" type="ORF">SAMN04489757_12715</name>
</gene>
<dbReference type="PANTHER" id="PTHR43155:SF2">
    <property type="entry name" value="CYCLIC DI-GMP PHOSPHODIESTERASE PA4108"/>
    <property type="match status" value="1"/>
</dbReference>
<feature type="domain" description="HD-GYP" evidence="1">
    <location>
        <begin position="198"/>
        <end position="393"/>
    </location>
</feature>
<proteinExistence type="predicted"/>
<dbReference type="NCBIfam" id="TIGR00277">
    <property type="entry name" value="HDIG"/>
    <property type="match status" value="1"/>
</dbReference>
<name>A0A1I5H981_9FIRM</name>
<dbReference type="PROSITE" id="PS51832">
    <property type="entry name" value="HD_GYP"/>
    <property type="match status" value="1"/>
</dbReference>
<sequence length="417" mass="48598">MNVIKSKDVINILKRALNLIDERLINHGERVGYIIYKMMEYENKYSQQEMLDYTISALFHDIGAYKTDEIDNMIKFETRNIWEHSIYGYLFFKHLTPLEDLAETILFHHIDYNKLIKFRSKHEVISSYLNLADRIDVNKITSKNIVPEKFYRLRDIQYSGHALDLFHNAQLRYHILEKIEDNSYQEELNQFLEKSVFTSLEKEQFLQMLIYSIDFRSEHTVRHTITTVSVADQLGRLIGLDDKDTYNLHYGALLHDIGKISTPLSILEAPRGLTAEEMEIMKNHVAVSELILKDYIDEEIVQIAVRHHEKLDGSGYHKGLTASQLTLPQRILAVADIISALYGVRSYKTSFDKDKILSILTKEADKGKISAEVVDCVKKFYDTLMENVRSDCKEPLQKYAAMSDSYESLYNQFLELI</sequence>
<keyword evidence="3" id="KW-1185">Reference proteome</keyword>
<dbReference type="EMBL" id="FOWD01000027">
    <property type="protein sequence ID" value="SFO44763.1"/>
    <property type="molecule type" value="Genomic_DNA"/>
</dbReference>
<dbReference type="CDD" id="cd00077">
    <property type="entry name" value="HDc"/>
    <property type="match status" value="2"/>
</dbReference>
<dbReference type="Gene3D" id="1.10.3210.10">
    <property type="entry name" value="Hypothetical protein af1432"/>
    <property type="match status" value="2"/>
</dbReference>
<dbReference type="SUPFAM" id="SSF109604">
    <property type="entry name" value="HD-domain/PDEase-like"/>
    <property type="match status" value="2"/>
</dbReference>
<dbReference type="Proteomes" id="UP000198806">
    <property type="component" value="Unassembled WGS sequence"/>
</dbReference>
<dbReference type="RefSeq" id="WP_091687529.1">
    <property type="nucleotide sequence ID" value="NZ_BAABFM010000002.1"/>
</dbReference>
<accession>A0A1I5H981</accession>
<dbReference type="InterPro" id="IPR006674">
    <property type="entry name" value="HD_domain"/>
</dbReference>
<dbReference type="InterPro" id="IPR037522">
    <property type="entry name" value="HD_GYP_dom"/>
</dbReference>
<evidence type="ECO:0000313" key="2">
    <source>
        <dbReference type="EMBL" id="SFO44763.1"/>
    </source>
</evidence>
<dbReference type="PANTHER" id="PTHR43155">
    <property type="entry name" value="CYCLIC DI-GMP PHOSPHODIESTERASE PA4108-RELATED"/>
    <property type="match status" value="1"/>
</dbReference>
<dbReference type="Pfam" id="PF01966">
    <property type="entry name" value="HD"/>
    <property type="match status" value="1"/>
</dbReference>
<dbReference type="SMART" id="SM00471">
    <property type="entry name" value="HDc"/>
    <property type="match status" value="2"/>
</dbReference>
<dbReference type="OrthoDB" id="9804747at2"/>
<evidence type="ECO:0000259" key="1">
    <source>
        <dbReference type="PROSITE" id="PS51832"/>
    </source>
</evidence>
<dbReference type="AlphaFoldDB" id="A0A1I5H981"/>
<dbReference type="InterPro" id="IPR006675">
    <property type="entry name" value="HDIG_dom"/>
</dbReference>
<organism evidence="2 3">
    <name type="scientific">Anaerocolumna aminovalerica</name>
    <dbReference type="NCBI Taxonomy" id="1527"/>
    <lineage>
        <taxon>Bacteria</taxon>
        <taxon>Bacillati</taxon>
        <taxon>Bacillota</taxon>
        <taxon>Clostridia</taxon>
        <taxon>Lachnospirales</taxon>
        <taxon>Lachnospiraceae</taxon>
        <taxon>Anaerocolumna</taxon>
    </lineage>
</organism>
<protein>
    <submittedName>
        <fullName evidence="2">HDIG domain-containing protein</fullName>
    </submittedName>
</protein>